<evidence type="ECO:0000259" key="4">
    <source>
        <dbReference type="Pfam" id="PF00149"/>
    </source>
</evidence>
<dbReference type="InterPro" id="IPR008963">
    <property type="entry name" value="Purple_acid_Pase-like_N"/>
</dbReference>
<name>A0A9W7CB46_9STRA</name>
<dbReference type="InterPro" id="IPR015914">
    <property type="entry name" value="PAPs_N"/>
</dbReference>
<gene>
    <name evidence="7" type="ORF">TrLO_g8524</name>
</gene>
<keyword evidence="2" id="KW-0325">Glycoprotein</keyword>
<dbReference type="Gene3D" id="3.60.21.10">
    <property type="match status" value="1"/>
</dbReference>
<dbReference type="InterPro" id="IPR041792">
    <property type="entry name" value="MPP_PAP"/>
</dbReference>
<comment type="catalytic activity">
    <reaction evidence="3">
        <text>a phosphate monoester + H2O = an alcohol + phosphate</text>
        <dbReference type="Rhea" id="RHEA:15017"/>
        <dbReference type="ChEBI" id="CHEBI:15377"/>
        <dbReference type="ChEBI" id="CHEBI:30879"/>
        <dbReference type="ChEBI" id="CHEBI:43474"/>
        <dbReference type="ChEBI" id="CHEBI:67140"/>
        <dbReference type="EC" id="3.1.3.2"/>
    </reaction>
</comment>
<dbReference type="CDD" id="cd00839">
    <property type="entry name" value="MPP_PAPs"/>
    <property type="match status" value="1"/>
</dbReference>
<evidence type="ECO:0000259" key="6">
    <source>
        <dbReference type="Pfam" id="PF16656"/>
    </source>
</evidence>
<proteinExistence type="inferred from homology"/>
<feature type="domain" description="Purple acid phosphatase N-terminal" evidence="6">
    <location>
        <begin position="104"/>
        <end position="204"/>
    </location>
</feature>
<accession>A0A9W7CB46</accession>
<dbReference type="EC" id="3.1.3.2" evidence="3"/>
<dbReference type="PANTHER" id="PTHR45867:SF3">
    <property type="entry name" value="ACID PHOSPHATASE TYPE 7"/>
    <property type="match status" value="1"/>
</dbReference>
<evidence type="ECO:0000256" key="3">
    <source>
        <dbReference type="RuleBase" id="RU361203"/>
    </source>
</evidence>
<dbReference type="GO" id="GO:0003993">
    <property type="term" value="F:acid phosphatase activity"/>
    <property type="evidence" value="ECO:0007669"/>
    <property type="project" value="UniProtKB-EC"/>
</dbReference>
<dbReference type="Gene3D" id="2.60.40.380">
    <property type="entry name" value="Purple acid phosphatase-like, N-terminal"/>
    <property type="match status" value="1"/>
</dbReference>
<keyword evidence="8" id="KW-1185">Reference proteome</keyword>
<feature type="signal peptide" evidence="3">
    <location>
        <begin position="1"/>
        <end position="17"/>
    </location>
</feature>
<dbReference type="PANTHER" id="PTHR45867">
    <property type="entry name" value="PURPLE ACID PHOSPHATASE"/>
    <property type="match status" value="1"/>
</dbReference>
<keyword evidence="3" id="KW-0378">Hydrolase</keyword>
<evidence type="ECO:0000313" key="8">
    <source>
        <dbReference type="Proteomes" id="UP001165122"/>
    </source>
</evidence>
<dbReference type="Pfam" id="PF00149">
    <property type="entry name" value="Metallophos"/>
    <property type="match status" value="1"/>
</dbReference>
<dbReference type="SUPFAM" id="SSF56300">
    <property type="entry name" value="Metallo-dependent phosphatases"/>
    <property type="match status" value="1"/>
</dbReference>
<evidence type="ECO:0000256" key="1">
    <source>
        <dbReference type="ARBA" id="ARBA00022729"/>
    </source>
</evidence>
<feature type="chain" id="PRO_5041021187" description="Purple acid phosphatase" evidence="3">
    <location>
        <begin position="18"/>
        <end position="563"/>
    </location>
</feature>
<dbReference type="InterPro" id="IPR025733">
    <property type="entry name" value="PAPs_C"/>
</dbReference>
<dbReference type="GO" id="GO:0046872">
    <property type="term" value="F:metal ion binding"/>
    <property type="evidence" value="ECO:0007669"/>
    <property type="project" value="InterPro"/>
</dbReference>
<dbReference type="Proteomes" id="UP001165122">
    <property type="component" value="Unassembled WGS sequence"/>
</dbReference>
<dbReference type="Pfam" id="PF16656">
    <property type="entry name" value="Pur_ac_phosph_N"/>
    <property type="match status" value="1"/>
</dbReference>
<organism evidence="7 8">
    <name type="scientific">Triparma laevis f. longispina</name>
    <dbReference type="NCBI Taxonomy" id="1714387"/>
    <lineage>
        <taxon>Eukaryota</taxon>
        <taxon>Sar</taxon>
        <taxon>Stramenopiles</taxon>
        <taxon>Ochrophyta</taxon>
        <taxon>Bolidophyceae</taxon>
        <taxon>Parmales</taxon>
        <taxon>Triparmaceae</taxon>
        <taxon>Triparma</taxon>
    </lineage>
</organism>
<dbReference type="InterPro" id="IPR029052">
    <property type="entry name" value="Metallo-depent_PP-like"/>
</dbReference>
<feature type="domain" description="Purple acid phosphatase C-terminal" evidence="5">
    <location>
        <begin position="497"/>
        <end position="557"/>
    </location>
</feature>
<reference evidence="8" key="1">
    <citation type="journal article" date="2023" name="Commun. Biol.">
        <title>Genome analysis of Parmales, the sister group of diatoms, reveals the evolutionary specialization of diatoms from phago-mixotrophs to photoautotrophs.</title>
        <authorList>
            <person name="Ban H."/>
            <person name="Sato S."/>
            <person name="Yoshikawa S."/>
            <person name="Yamada K."/>
            <person name="Nakamura Y."/>
            <person name="Ichinomiya M."/>
            <person name="Sato N."/>
            <person name="Blanc-Mathieu R."/>
            <person name="Endo H."/>
            <person name="Kuwata A."/>
            <person name="Ogata H."/>
        </authorList>
    </citation>
    <scope>NUCLEOTIDE SEQUENCE [LARGE SCALE GENOMIC DNA]</scope>
    <source>
        <strain evidence="8">NIES 3700</strain>
    </source>
</reference>
<sequence>MRSIIILASLTLTSSHGTNLLLPNHIFSCDCIPWSSNSSSGDMFDVGDDDLEKFGSMCALPSKAIIPDPTAAEYTIYDGYCLCDPTSPTSSSWYSWCTPPSTFPSQINLSPINVSAVVVNFVLADEGKSAGDASAVPICEIKETDDDTDTITYTGFSTSYSDSTSSRTLSYHNVILPNLSPRTSYTYRVSVPGHSNSSEWTQFKSLYSTGPTNVAMYADMGLFGELDSTNVINLPRHNMGNVLSDLSNNEIDFIVHSGDHAYEFEVAGGQRGDGYMDAYSDVLTKAPWLPGWGNHEYLEMDRGNRLANITGGLIEGMRQSNEMVNRMQYSIDIGLIHIVQLDMSPYWCNFDGCETVDSCGFPDMWTSKSGTDEESYDFESYRNGLIEFLKEDLEGVDRTKTPWVVVSTHFPFYDYSGDAVKDERSLEPDLGATGKHVPKSTADELVPSKNLAIADIEPLLKEHGVDIYFCGHAHNYQSTWPMYNNTIVQENFLNPQAPIHVLSGAAGVPEWEELAETKPEWGREGFAVASYSRVKMPNATHLFFEQVGNDDGKILDEWVIVKE</sequence>
<dbReference type="Pfam" id="PF14008">
    <property type="entry name" value="Metallophos_C"/>
    <property type="match status" value="1"/>
</dbReference>
<feature type="domain" description="Calcineurin-like phosphoesterase" evidence="4">
    <location>
        <begin position="240"/>
        <end position="476"/>
    </location>
</feature>
<comment type="similarity">
    <text evidence="3">Belongs to the metallophosphoesterase superfamily. Purple acid phosphatase family.</text>
</comment>
<dbReference type="EMBL" id="BRXW01000045">
    <property type="protein sequence ID" value="GMI02533.1"/>
    <property type="molecule type" value="Genomic_DNA"/>
</dbReference>
<comment type="caution">
    <text evidence="7">The sequence shown here is derived from an EMBL/GenBank/DDBJ whole genome shotgun (WGS) entry which is preliminary data.</text>
</comment>
<evidence type="ECO:0000313" key="7">
    <source>
        <dbReference type="EMBL" id="GMI02533.1"/>
    </source>
</evidence>
<dbReference type="OrthoDB" id="45007at2759"/>
<dbReference type="AlphaFoldDB" id="A0A9W7CB46"/>
<protein>
    <recommendedName>
        <fullName evidence="3">Purple acid phosphatase</fullName>
        <ecNumber evidence="3">3.1.3.2</ecNumber>
    </recommendedName>
</protein>
<evidence type="ECO:0000259" key="5">
    <source>
        <dbReference type="Pfam" id="PF14008"/>
    </source>
</evidence>
<dbReference type="InterPro" id="IPR004843">
    <property type="entry name" value="Calcineurin-like_PHP"/>
</dbReference>
<dbReference type="SUPFAM" id="SSF49363">
    <property type="entry name" value="Purple acid phosphatase, N-terminal domain"/>
    <property type="match status" value="1"/>
</dbReference>
<evidence type="ECO:0000256" key="2">
    <source>
        <dbReference type="ARBA" id="ARBA00023180"/>
    </source>
</evidence>
<keyword evidence="1 3" id="KW-0732">Signal</keyword>